<keyword evidence="3" id="KW-1185">Reference proteome</keyword>
<feature type="region of interest" description="Disordered" evidence="1">
    <location>
        <begin position="425"/>
        <end position="480"/>
    </location>
</feature>
<dbReference type="Pfam" id="PF25880">
    <property type="entry name" value="WHD_CHMP7_1st"/>
    <property type="match status" value="1"/>
</dbReference>
<sequence length="480" mass="53992">MTSTASPKYRLLALSTYRSTSNARLKSLYSDFLRQKHSNPTSYTSNLEWWRQTLEAVVSNGLQVSDQAVPDRLILHADRASLVDLFRVEGVGKPLSLAGVVADLTENKVYYPLSQFLSSTQSIYDPGWLPYRIASFIVGKPLWWALQQLNILSDDTAGGHESDAERWKKVKGDYVVRSLVERAASNILDKQQNTTGLSLADTLYSFDSFKRTFASSAIDDGMLSDLDLKVVLKYLERDKKAVVVQGDIIKFIEGGDMTVPEITAVDTGVLELKTGVENLHSLIDHLQGRIEQEMDKVSYALRRKQKEVALSHLRTRKLLEDILRKRLSSLDTLESTLIRVETAAGDVEIMKSYESSTATLRAILSHQSLQREKIDETMDAMMSAHADAREIDEVIRMGADMAQAEAGIEDSELADELQALVQEAEAKEKAEEERRKMERLHEQELRVPSHAPGASEEAWTDHEMDEEFRQVRTDAEKVAS</sequence>
<name>A0ABP1DCC1_9APHY</name>
<dbReference type="PANTHER" id="PTHR22761:SF96">
    <property type="entry name" value="BCDNA.GH08385"/>
    <property type="match status" value="1"/>
</dbReference>
<feature type="compositionally biased region" description="Basic and acidic residues" evidence="1">
    <location>
        <begin position="459"/>
        <end position="480"/>
    </location>
</feature>
<evidence type="ECO:0008006" key="4">
    <source>
        <dbReference type="Google" id="ProtNLM"/>
    </source>
</evidence>
<proteinExistence type="predicted"/>
<accession>A0ABP1DCC1</accession>
<organism evidence="2 3">
    <name type="scientific">Somion occarium</name>
    <dbReference type="NCBI Taxonomy" id="3059160"/>
    <lineage>
        <taxon>Eukaryota</taxon>
        <taxon>Fungi</taxon>
        <taxon>Dikarya</taxon>
        <taxon>Basidiomycota</taxon>
        <taxon>Agaricomycotina</taxon>
        <taxon>Agaricomycetes</taxon>
        <taxon>Polyporales</taxon>
        <taxon>Cerrenaceae</taxon>
        <taxon>Somion</taxon>
    </lineage>
</organism>
<dbReference type="PANTHER" id="PTHR22761">
    <property type="entry name" value="CHARGED MULTIVESICULAR BODY PROTEIN"/>
    <property type="match status" value="1"/>
</dbReference>
<evidence type="ECO:0000313" key="2">
    <source>
        <dbReference type="EMBL" id="CAL1704624.1"/>
    </source>
</evidence>
<feature type="compositionally biased region" description="Basic and acidic residues" evidence="1">
    <location>
        <begin position="425"/>
        <end position="447"/>
    </location>
</feature>
<evidence type="ECO:0000313" key="3">
    <source>
        <dbReference type="Proteomes" id="UP001497453"/>
    </source>
</evidence>
<reference evidence="3" key="1">
    <citation type="submission" date="2024-04" db="EMBL/GenBank/DDBJ databases">
        <authorList>
            <person name="Shaw F."/>
            <person name="Minotto A."/>
        </authorList>
    </citation>
    <scope>NUCLEOTIDE SEQUENCE [LARGE SCALE GENOMIC DNA]</scope>
</reference>
<evidence type="ECO:0000256" key="1">
    <source>
        <dbReference type="SAM" id="MobiDB-lite"/>
    </source>
</evidence>
<dbReference type="Pfam" id="PF03357">
    <property type="entry name" value="Snf7"/>
    <property type="match status" value="1"/>
</dbReference>
<gene>
    <name evidence="2" type="ORF">GFSPODELE1_LOCUS5075</name>
</gene>
<dbReference type="InterPro" id="IPR005024">
    <property type="entry name" value="Snf7_fam"/>
</dbReference>
<protein>
    <recommendedName>
        <fullName evidence="4">SNF7 family protein</fullName>
    </recommendedName>
</protein>
<dbReference type="Proteomes" id="UP001497453">
    <property type="component" value="Chromosome 3"/>
</dbReference>
<dbReference type="EMBL" id="OZ037946">
    <property type="protein sequence ID" value="CAL1704624.1"/>
    <property type="molecule type" value="Genomic_DNA"/>
</dbReference>